<comment type="similarity">
    <text evidence="1">Belongs to the adrenodoxin/putidaredoxin family.</text>
</comment>
<sequence>MPSITFIAADGASHVIKAQEDLSLMENAVAQGVETIEAVCGGNAYCGTCRVYPEAAWRSVLGEATEIELPMIEAAGDDTDGVRLSCQIRVTRQLDGLVVRTPPSQS</sequence>
<dbReference type="InterPro" id="IPR012675">
    <property type="entry name" value="Beta-grasp_dom_sf"/>
</dbReference>
<name>A0ABV3RD41_9SPHN</name>
<dbReference type="CDD" id="cd00207">
    <property type="entry name" value="fer2"/>
    <property type="match status" value="1"/>
</dbReference>
<dbReference type="Gene3D" id="3.10.20.30">
    <property type="match status" value="1"/>
</dbReference>
<dbReference type="PANTHER" id="PTHR23426">
    <property type="entry name" value="FERREDOXIN/ADRENODOXIN"/>
    <property type="match status" value="1"/>
</dbReference>
<evidence type="ECO:0000259" key="7">
    <source>
        <dbReference type="PROSITE" id="PS51085"/>
    </source>
</evidence>
<evidence type="ECO:0000256" key="6">
    <source>
        <dbReference type="ARBA" id="ARBA00034078"/>
    </source>
</evidence>
<dbReference type="InterPro" id="IPR036010">
    <property type="entry name" value="2Fe-2S_ferredoxin-like_sf"/>
</dbReference>
<comment type="caution">
    <text evidence="8">The sequence shown here is derived from an EMBL/GenBank/DDBJ whole genome shotgun (WGS) entry which is preliminary data.</text>
</comment>
<reference evidence="8 9" key="1">
    <citation type="submission" date="2024-06" db="EMBL/GenBank/DDBJ databases">
        <title>Novosphingobium rhizovicinus M1R2S20.</title>
        <authorList>
            <person name="Sun J.-Q."/>
        </authorList>
    </citation>
    <scope>NUCLEOTIDE SEQUENCE [LARGE SCALE GENOMIC DNA]</scope>
    <source>
        <strain evidence="8 9">M1R2S20</strain>
    </source>
</reference>
<keyword evidence="5" id="KW-0411">Iron-sulfur</keyword>
<evidence type="ECO:0000256" key="3">
    <source>
        <dbReference type="ARBA" id="ARBA00022723"/>
    </source>
</evidence>
<keyword evidence="9" id="KW-1185">Reference proteome</keyword>
<dbReference type="EMBL" id="JBFNXR010000048">
    <property type="protein sequence ID" value="MEW9855862.1"/>
    <property type="molecule type" value="Genomic_DNA"/>
</dbReference>
<evidence type="ECO:0000256" key="2">
    <source>
        <dbReference type="ARBA" id="ARBA00022714"/>
    </source>
</evidence>
<dbReference type="PROSITE" id="PS51085">
    <property type="entry name" value="2FE2S_FER_2"/>
    <property type="match status" value="1"/>
</dbReference>
<evidence type="ECO:0000256" key="4">
    <source>
        <dbReference type="ARBA" id="ARBA00023004"/>
    </source>
</evidence>
<proteinExistence type="inferred from homology"/>
<dbReference type="InterPro" id="IPR001041">
    <property type="entry name" value="2Fe-2S_ferredoxin-type"/>
</dbReference>
<feature type="domain" description="2Fe-2S ferredoxin-type" evidence="7">
    <location>
        <begin position="2"/>
        <end position="105"/>
    </location>
</feature>
<dbReference type="Proteomes" id="UP001556118">
    <property type="component" value="Unassembled WGS sequence"/>
</dbReference>
<evidence type="ECO:0000313" key="9">
    <source>
        <dbReference type="Proteomes" id="UP001556118"/>
    </source>
</evidence>
<dbReference type="SUPFAM" id="SSF54292">
    <property type="entry name" value="2Fe-2S ferredoxin-like"/>
    <property type="match status" value="1"/>
</dbReference>
<evidence type="ECO:0000313" key="8">
    <source>
        <dbReference type="EMBL" id="MEW9855862.1"/>
    </source>
</evidence>
<dbReference type="InterPro" id="IPR001055">
    <property type="entry name" value="Adrenodoxin-like"/>
</dbReference>
<keyword evidence="4" id="KW-0408">Iron</keyword>
<evidence type="ECO:0000256" key="1">
    <source>
        <dbReference type="ARBA" id="ARBA00010914"/>
    </source>
</evidence>
<accession>A0ABV3RD41</accession>
<gene>
    <name evidence="8" type="ORF">ABUH87_12000</name>
</gene>
<comment type="cofactor">
    <cofactor evidence="6">
        <name>[2Fe-2S] cluster</name>
        <dbReference type="ChEBI" id="CHEBI:190135"/>
    </cofactor>
</comment>
<evidence type="ECO:0000256" key="5">
    <source>
        <dbReference type="ARBA" id="ARBA00023014"/>
    </source>
</evidence>
<dbReference type="PANTHER" id="PTHR23426:SF65">
    <property type="entry name" value="FERREDOXIN-2, MITOCHONDRIAL"/>
    <property type="match status" value="1"/>
</dbReference>
<protein>
    <submittedName>
        <fullName evidence="8">2Fe-2S iron-sulfur cluster-binding protein</fullName>
    </submittedName>
</protein>
<keyword evidence="2" id="KW-0001">2Fe-2S</keyword>
<dbReference type="RefSeq" id="WP_367773946.1">
    <property type="nucleotide sequence ID" value="NZ_JBFNXR010000048.1"/>
</dbReference>
<keyword evidence="3" id="KW-0479">Metal-binding</keyword>
<organism evidence="8 9">
    <name type="scientific">Novosphingobium rhizovicinum</name>
    <dbReference type="NCBI Taxonomy" id="3228928"/>
    <lineage>
        <taxon>Bacteria</taxon>
        <taxon>Pseudomonadati</taxon>
        <taxon>Pseudomonadota</taxon>
        <taxon>Alphaproteobacteria</taxon>
        <taxon>Sphingomonadales</taxon>
        <taxon>Sphingomonadaceae</taxon>
        <taxon>Novosphingobium</taxon>
    </lineage>
</organism>
<dbReference type="Pfam" id="PF00111">
    <property type="entry name" value="Fer2"/>
    <property type="match status" value="1"/>
</dbReference>